<organism evidence="3 4">
    <name type="scientific">Peribacillus faecalis</name>
    <dbReference type="NCBI Taxonomy" id="2772559"/>
    <lineage>
        <taxon>Bacteria</taxon>
        <taxon>Bacillati</taxon>
        <taxon>Bacillota</taxon>
        <taxon>Bacilli</taxon>
        <taxon>Bacillales</taxon>
        <taxon>Bacillaceae</taxon>
        <taxon>Peribacillus</taxon>
    </lineage>
</organism>
<dbReference type="InterPro" id="IPR038117">
    <property type="entry name" value="BofC_C_sf"/>
</dbReference>
<dbReference type="Proteomes" id="UP000602076">
    <property type="component" value="Unassembled WGS sequence"/>
</dbReference>
<evidence type="ECO:0000259" key="2">
    <source>
        <dbReference type="Pfam" id="PF08977"/>
    </source>
</evidence>
<accession>A0A927HAW2</accession>
<proteinExistence type="predicted"/>
<protein>
    <submittedName>
        <fullName evidence="3">BofC C-terminal domain-containing protein</fullName>
    </submittedName>
</protein>
<evidence type="ECO:0000313" key="3">
    <source>
        <dbReference type="EMBL" id="MBD3107856.1"/>
    </source>
</evidence>
<evidence type="ECO:0000313" key="4">
    <source>
        <dbReference type="Proteomes" id="UP000602076"/>
    </source>
</evidence>
<dbReference type="RefSeq" id="WP_190997402.1">
    <property type="nucleotide sequence ID" value="NZ_JACXSI010000011.1"/>
</dbReference>
<sequence length="170" mass="19463">MRKFMMGQKLYLSAVICMACLFNIPVGVKISQAEELAIPIFKVTLQSIFLDGELTEEIVFKESASPEEVMQQYADWELVKQTDKELVFQKRINDISPLLKTNGYFGLTEDGVLSIFNGRPSDSDVIHSFFQIDVDMLEVKKQQELGDGIRVNDKDQFQAVLETFKPYRQP</sequence>
<dbReference type="Pfam" id="PF08977">
    <property type="entry name" value="BOFC_N"/>
    <property type="match status" value="1"/>
</dbReference>
<dbReference type="InterPro" id="IPR015050">
    <property type="entry name" value="BofC_C"/>
</dbReference>
<dbReference type="Gene3D" id="3.10.20.420">
    <property type="entry name" value="Bypass-of-forespore C, N-terminal domain"/>
    <property type="match status" value="1"/>
</dbReference>
<dbReference type="Pfam" id="PF08955">
    <property type="entry name" value="BofC_C"/>
    <property type="match status" value="1"/>
</dbReference>
<name>A0A927HAW2_9BACI</name>
<feature type="domain" description="Bypass of forespore C C-terminal" evidence="1">
    <location>
        <begin position="93"/>
        <end position="165"/>
    </location>
</feature>
<evidence type="ECO:0000259" key="1">
    <source>
        <dbReference type="Pfam" id="PF08955"/>
    </source>
</evidence>
<keyword evidence="4" id="KW-1185">Reference proteome</keyword>
<comment type="caution">
    <text evidence="3">The sequence shown here is derived from an EMBL/GenBank/DDBJ whole genome shotgun (WGS) entry which is preliminary data.</text>
</comment>
<dbReference type="EMBL" id="JACXSI010000011">
    <property type="protein sequence ID" value="MBD3107856.1"/>
    <property type="molecule type" value="Genomic_DNA"/>
</dbReference>
<reference evidence="3" key="1">
    <citation type="submission" date="2020-09" db="EMBL/GenBank/DDBJ databases">
        <title>Bacillus faecalis sp. nov., a moderately halophilic bacterium isolated from cow faeces.</title>
        <authorList>
            <person name="Jiang L."/>
            <person name="Lee J."/>
        </authorList>
    </citation>
    <scope>NUCLEOTIDE SEQUENCE</scope>
    <source>
        <strain evidence="3">AGMB 02131</strain>
    </source>
</reference>
<dbReference type="Gene3D" id="3.30.70.1740">
    <property type="entry name" value="Bypass-of-forespore C, C-terminal domain"/>
    <property type="match status" value="1"/>
</dbReference>
<feature type="domain" description="Bypass-of-forespore C N-terminal" evidence="2">
    <location>
        <begin position="42"/>
        <end position="90"/>
    </location>
</feature>
<gene>
    <name evidence="3" type="ORF">IEO70_05705</name>
</gene>
<dbReference type="InterPro" id="IPR038118">
    <property type="entry name" value="BOFC_N_sf"/>
</dbReference>
<dbReference type="AlphaFoldDB" id="A0A927HAW2"/>
<dbReference type="InterPro" id="IPR015071">
    <property type="entry name" value="BOFC_N"/>
</dbReference>